<dbReference type="InterPro" id="IPR036866">
    <property type="entry name" value="RibonucZ/Hydroxyglut_hydro"/>
</dbReference>
<name>X1B549_9ZZZZ</name>
<organism evidence="1">
    <name type="scientific">marine sediment metagenome</name>
    <dbReference type="NCBI Taxonomy" id="412755"/>
    <lineage>
        <taxon>unclassified sequences</taxon>
        <taxon>metagenomes</taxon>
        <taxon>ecological metagenomes</taxon>
    </lineage>
</organism>
<reference evidence="1" key="1">
    <citation type="journal article" date="2014" name="Front. Microbiol.">
        <title>High frequency of phylogenetically diverse reductive dehalogenase-homologous genes in deep subseafloor sedimentary metagenomes.</title>
        <authorList>
            <person name="Kawai M."/>
            <person name="Futagami T."/>
            <person name="Toyoda A."/>
            <person name="Takaki Y."/>
            <person name="Nishi S."/>
            <person name="Hori S."/>
            <person name="Arai W."/>
            <person name="Tsubouchi T."/>
            <person name="Morono Y."/>
            <person name="Uchiyama I."/>
            <person name="Ito T."/>
            <person name="Fujiyama A."/>
            <person name="Inagaki F."/>
            <person name="Takami H."/>
        </authorList>
    </citation>
    <scope>NUCLEOTIDE SEQUENCE</scope>
    <source>
        <strain evidence="1">Expedition CK06-06</strain>
    </source>
</reference>
<dbReference type="PANTHER" id="PTHR42951:SF4">
    <property type="entry name" value="ACYL-COENZYME A THIOESTERASE MBLAC2"/>
    <property type="match status" value="1"/>
</dbReference>
<sequence>MGASDNELAQIFLRAVICYLAINELGDDMVTAATWYGASLEPFLIEKKLSLPREQIQLGGHHVEAIHTPGHSPGSVVYVAESQGLKVLFGQDVHGPLDASLLSNRQDYLESLDLLLSLEVDILCEGHYGVYKGKNEVHNFIRSFK</sequence>
<dbReference type="EMBL" id="BART01012045">
    <property type="protein sequence ID" value="GAG76417.1"/>
    <property type="molecule type" value="Genomic_DNA"/>
</dbReference>
<accession>X1B549</accession>
<dbReference type="SUPFAM" id="SSF56281">
    <property type="entry name" value="Metallo-hydrolase/oxidoreductase"/>
    <property type="match status" value="1"/>
</dbReference>
<dbReference type="PANTHER" id="PTHR42951">
    <property type="entry name" value="METALLO-BETA-LACTAMASE DOMAIN-CONTAINING"/>
    <property type="match status" value="1"/>
</dbReference>
<dbReference type="Gene3D" id="3.60.15.10">
    <property type="entry name" value="Ribonuclease Z/Hydroxyacylglutathione hydrolase-like"/>
    <property type="match status" value="1"/>
</dbReference>
<protein>
    <recommendedName>
        <fullName evidence="2">Metallo-beta-lactamase domain-containing protein</fullName>
    </recommendedName>
</protein>
<comment type="caution">
    <text evidence="1">The sequence shown here is derived from an EMBL/GenBank/DDBJ whole genome shotgun (WGS) entry which is preliminary data.</text>
</comment>
<gene>
    <name evidence="1" type="ORF">S01H4_25342</name>
</gene>
<evidence type="ECO:0000313" key="1">
    <source>
        <dbReference type="EMBL" id="GAG76417.1"/>
    </source>
</evidence>
<proteinExistence type="predicted"/>
<dbReference type="InterPro" id="IPR050855">
    <property type="entry name" value="NDM-1-like"/>
</dbReference>
<dbReference type="AlphaFoldDB" id="X1B549"/>
<dbReference type="CDD" id="cd06262">
    <property type="entry name" value="metallo-hydrolase-like_MBL-fold"/>
    <property type="match status" value="1"/>
</dbReference>
<evidence type="ECO:0008006" key="2">
    <source>
        <dbReference type="Google" id="ProtNLM"/>
    </source>
</evidence>